<comment type="caution">
    <text evidence="2">The sequence shown here is derived from an EMBL/GenBank/DDBJ whole genome shotgun (WGS) entry which is preliminary data.</text>
</comment>
<evidence type="ECO:0000313" key="3">
    <source>
        <dbReference type="Proteomes" id="UP001150538"/>
    </source>
</evidence>
<protein>
    <submittedName>
        <fullName evidence="2">Uncharacterized protein</fullName>
    </submittedName>
</protein>
<feature type="region of interest" description="Disordered" evidence="1">
    <location>
        <begin position="267"/>
        <end position="479"/>
    </location>
</feature>
<dbReference type="EMBL" id="JANBPU010000842">
    <property type="protein sequence ID" value="KAJ1908995.1"/>
    <property type="molecule type" value="Genomic_DNA"/>
</dbReference>
<feature type="compositionally biased region" description="Low complexity" evidence="1">
    <location>
        <begin position="370"/>
        <end position="383"/>
    </location>
</feature>
<feature type="compositionally biased region" description="Polar residues" evidence="1">
    <location>
        <begin position="413"/>
        <end position="431"/>
    </location>
</feature>
<name>A0A9W7ZJH9_9FUNG</name>
<gene>
    <name evidence="2" type="ORF">H4219_006452</name>
</gene>
<organism evidence="2 3">
    <name type="scientific">Mycoemilia scoparia</name>
    <dbReference type="NCBI Taxonomy" id="417184"/>
    <lineage>
        <taxon>Eukaryota</taxon>
        <taxon>Fungi</taxon>
        <taxon>Fungi incertae sedis</taxon>
        <taxon>Zoopagomycota</taxon>
        <taxon>Kickxellomycotina</taxon>
        <taxon>Kickxellomycetes</taxon>
        <taxon>Kickxellales</taxon>
        <taxon>Kickxellaceae</taxon>
        <taxon>Mycoemilia</taxon>
    </lineage>
</organism>
<feature type="compositionally biased region" description="Polar residues" evidence="1">
    <location>
        <begin position="275"/>
        <end position="315"/>
    </location>
</feature>
<evidence type="ECO:0000256" key="1">
    <source>
        <dbReference type="SAM" id="MobiDB-lite"/>
    </source>
</evidence>
<evidence type="ECO:0000313" key="2">
    <source>
        <dbReference type="EMBL" id="KAJ1908995.1"/>
    </source>
</evidence>
<reference evidence="2" key="1">
    <citation type="submission" date="2022-07" db="EMBL/GenBank/DDBJ databases">
        <title>Phylogenomic reconstructions and comparative analyses of Kickxellomycotina fungi.</title>
        <authorList>
            <person name="Reynolds N.K."/>
            <person name="Stajich J.E."/>
            <person name="Barry K."/>
            <person name="Grigoriev I.V."/>
            <person name="Crous P."/>
            <person name="Smith M.E."/>
        </authorList>
    </citation>
    <scope>NUCLEOTIDE SEQUENCE</scope>
    <source>
        <strain evidence="2">NBRC 100468</strain>
    </source>
</reference>
<sequence>MAPRNFQLKQNNEFIAATSDQQANPSPTANGTVQERAVPTTKGRSHAKTKLGIQIQKEVQQCPATYLPELSVSLPQEVDGRLSIVRNHVRKVLNKPAPTNSTSPLTPASTNKLFYGYTPYPNHFGIVALTMEDTLAIMQKPLYYNGRPYNWSTAKGDVQFVTFRKLPLNITAGRIHAATKHLGNLSNLQKFESSDSEACFGGYWTAMLHPKPDCPSFPLPIKFNGNEKEYWVLPVSSCLMCYDCGCINPRSSSCNCAQIEPSVHHSATPGEISHDTSMTQEAVTTKHAPSSIQNANRAPSTHPSIIDISSPTVLGSSKGKEASRTKASSSSPTAKILARATPTKPSPLRTSHFPPPATSSKGQISPAPAIKSTSISNTTIKNTAQSNIVENTTTNTTKQTLQEVSPDEPNKAHPTTQDMPLTSRQTSQVSMAQDPDNSDTEKDNTENLQTVRRSVRSTKPVTLFGAPSTKPPGTIARRK</sequence>
<feature type="compositionally biased region" description="Polar residues" evidence="1">
    <location>
        <begin position="16"/>
        <end position="33"/>
    </location>
</feature>
<proteinExistence type="predicted"/>
<dbReference type="Proteomes" id="UP001150538">
    <property type="component" value="Unassembled WGS sequence"/>
</dbReference>
<dbReference type="AlphaFoldDB" id="A0A9W7ZJH9"/>
<feature type="region of interest" description="Disordered" evidence="1">
    <location>
        <begin position="16"/>
        <end position="47"/>
    </location>
</feature>
<feature type="compositionally biased region" description="Polar residues" evidence="1">
    <location>
        <begin position="446"/>
        <end position="460"/>
    </location>
</feature>
<keyword evidence="3" id="KW-1185">Reference proteome</keyword>
<accession>A0A9W7ZJH9</accession>